<gene>
    <name evidence="5" type="ORF">I206_00294</name>
</gene>
<keyword evidence="2" id="KW-0812">Transmembrane</keyword>
<keyword evidence="2" id="KW-1133">Transmembrane helix</keyword>
<feature type="domain" description="GH16" evidence="4">
    <location>
        <begin position="15"/>
        <end position="339"/>
    </location>
</feature>
<dbReference type="InterPro" id="IPR000757">
    <property type="entry name" value="Beta-glucanase-like"/>
</dbReference>
<feature type="transmembrane region" description="Helical" evidence="2">
    <location>
        <begin position="396"/>
        <end position="415"/>
    </location>
</feature>
<proteinExistence type="predicted"/>
<organism evidence="5">
    <name type="scientific">Kwoniella pini CBS 10737</name>
    <dbReference type="NCBI Taxonomy" id="1296096"/>
    <lineage>
        <taxon>Eukaryota</taxon>
        <taxon>Fungi</taxon>
        <taxon>Dikarya</taxon>
        <taxon>Basidiomycota</taxon>
        <taxon>Agaricomycotina</taxon>
        <taxon>Tremellomycetes</taxon>
        <taxon>Tremellales</taxon>
        <taxon>Cryptococcaceae</taxon>
        <taxon>Kwoniella</taxon>
    </lineage>
</organism>
<evidence type="ECO:0000313" key="5">
    <source>
        <dbReference type="EMBL" id="OCF52993.1"/>
    </source>
</evidence>
<evidence type="ECO:0000256" key="3">
    <source>
        <dbReference type="SAM" id="SignalP"/>
    </source>
</evidence>
<feature type="compositionally biased region" description="Low complexity" evidence="1">
    <location>
        <begin position="381"/>
        <end position="391"/>
    </location>
</feature>
<accession>A0A1B9IC10</accession>
<dbReference type="GO" id="GO:0004553">
    <property type="term" value="F:hydrolase activity, hydrolyzing O-glycosyl compounds"/>
    <property type="evidence" value="ECO:0007669"/>
    <property type="project" value="InterPro"/>
</dbReference>
<feature type="chain" id="PRO_5008628505" description="GH16 domain-containing protein" evidence="3">
    <location>
        <begin position="18"/>
        <end position="423"/>
    </location>
</feature>
<protein>
    <recommendedName>
        <fullName evidence="4">GH16 domain-containing protein</fullName>
    </recommendedName>
</protein>
<dbReference type="Gene3D" id="2.60.120.200">
    <property type="match status" value="2"/>
</dbReference>
<reference evidence="5" key="1">
    <citation type="submission" date="2013-07" db="EMBL/GenBank/DDBJ databases">
        <title>The Genome Sequence of Cryptococcus pinus CBS10737.</title>
        <authorList>
            <consortium name="The Broad Institute Genome Sequencing Platform"/>
            <person name="Cuomo C."/>
            <person name="Litvintseva A."/>
            <person name="Chen Y."/>
            <person name="Heitman J."/>
            <person name="Sun S."/>
            <person name="Springer D."/>
            <person name="Dromer F."/>
            <person name="Young S.K."/>
            <person name="Zeng Q."/>
            <person name="Gargeya S."/>
            <person name="Fitzgerald M."/>
            <person name="Abouelleil A."/>
            <person name="Alvarado L."/>
            <person name="Berlin A.M."/>
            <person name="Chapman S.B."/>
            <person name="Dewar J."/>
            <person name="Goldberg J."/>
            <person name="Griggs A."/>
            <person name="Gujja S."/>
            <person name="Hansen M."/>
            <person name="Howarth C."/>
            <person name="Imamovic A."/>
            <person name="Larimer J."/>
            <person name="McCowan C."/>
            <person name="Murphy C."/>
            <person name="Pearson M."/>
            <person name="Priest M."/>
            <person name="Roberts A."/>
            <person name="Saif S."/>
            <person name="Shea T."/>
            <person name="Sykes S."/>
            <person name="Wortman J."/>
            <person name="Nusbaum C."/>
            <person name="Birren B."/>
        </authorList>
    </citation>
    <scope>NUCLEOTIDE SEQUENCE [LARGE SCALE GENOMIC DNA]</scope>
    <source>
        <strain evidence="5">CBS 10737</strain>
    </source>
</reference>
<dbReference type="PROSITE" id="PS51762">
    <property type="entry name" value="GH16_2"/>
    <property type="match status" value="1"/>
</dbReference>
<dbReference type="InterPro" id="IPR050546">
    <property type="entry name" value="Glycosyl_Hydrlase_16"/>
</dbReference>
<sequence length="423" mass="47322">MYKELLLFLLFTTKIQAKNVTLPYNPERKLLSLEQHGQNSDLGTQILGSRNYESKLDRRMYSQEDITSWTKSEKDKRQLKWDKQIEYSGKTFFEGWEFFAQPDPTYGLVTYVDHATAFARGLAFWTGDGKPGIQVDHFSNVPVGSPRDSVRITTKAMFAGGLFIIDMALMPWGCGVWPAFWTLGYKVEWPTAPHLARLRDQSDFRHVHRPTGRGSGCTIGSDSATSFGMPFNEAGGGVFAMLWNGNGVRMWDWNRAQIPADITAETPEPGNWGTPRAAWDASMCDPWKFFQAQVLILNIDLCAFPYCPGTCAEYISDPKNLNNTVMLLNYIKVFQQSGMQSVPEQAHDNSNLTGAGGDAPLNASEVNASVRQTNSAQIPGSSDTANSSSSASDLKIPLMSLSMLWIFMLMWNMILNYGDLYLF</sequence>
<dbReference type="Pfam" id="PF26113">
    <property type="entry name" value="GH16_XgeA"/>
    <property type="match status" value="2"/>
</dbReference>
<evidence type="ECO:0000256" key="1">
    <source>
        <dbReference type="SAM" id="MobiDB-lite"/>
    </source>
</evidence>
<dbReference type="STRING" id="1296096.A0A1B9IC10"/>
<dbReference type="PANTHER" id="PTHR10963:SF24">
    <property type="entry name" value="GLYCOSIDASE C21B10.07-RELATED"/>
    <property type="match status" value="1"/>
</dbReference>
<dbReference type="OrthoDB" id="192832at2759"/>
<keyword evidence="2" id="KW-0472">Membrane</keyword>
<dbReference type="SUPFAM" id="SSF49899">
    <property type="entry name" value="Concanavalin A-like lectins/glucanases"/>
    <property type="match status" value="1"/>
</dbReference>
<dbReference type="InterPro" id="IPR013320">
    <property type="entry name" value="ConA-like_dom_sf"/>
</dbReference>
<dbReference type="PANTHER" id="PTHR10963">
    <property type="entry name" value="GLYCOSYL HYDROLASE-RELATED"/>
    <property type="match status" value="1"/>
</dbReference>
<name>A0A1B9IC10_9TREE</name>
<keyword evidence="3" id="KW-0732">Signal</keyword>
<evidence type="ECO:0000256" key="2">
    <source>
        <dbReference type="SAM" id="Phobius"/>
    </source>
</evidence>
<feature type="region of interest" description="Disordered" evidence="1">
    <location>
        <begin position="372"/>
        <end position="391"/>
    </location>
</feature>
<evidence type="ECO:0000259" key="4">
    <source>
        <dbReference type="PROSITE" id="PS51762"/>
    </source>
</evidence>
<dbReference type="AlphaFoldDB" id="A0A1B9IC10"/>
<dbReference type="EMBL" id="KI894007">
    <property type="protein sequence ID" value="OCF52993.1"/>
    <property type="molecule type" value="Genomic_DNA"/>
</dbReference>
<reference evidence="5" key="2">
    <citation type="submission" date="2016-07" db="EMBL/GenBank/DDBJ databases">
        <title>Evolution of pathogenesis and genome organization in the Tremellales.</title>
        <authorList>
            <person name="Cuomo C."/>
            <person name="Litvintseva A."/>
            <person name="Heitman J."/>
            <person name="Chen Y."/>
            <person name="Sun S."/>
            <person name="Springer D."/>
            <person name="Dromer F."/>
            <person name="Young S."/>
            <person name="Zeng Q."/>
            <person name="Chapman S."/>
            <person name="Gujja S."/>
            <person name="Saif S."/>
            <person name="Birren B."/>
        </authorList>
    </citation>
    <scope>NUCLEOTIDE SEQUENCE</scope>
    <source>
        <strain evidence="5">CBS 10737</strain>
    </source>
</reference>
<feature type="signal peptide" evidence="3">
    <location>
        <begin position="1"/>
        <end position="17"/>
    </location>
</feature>
<dbReference type="GO" id="GO:0009251">
    <property type="term" value="P:glucan catabolic process"/>
    <property type="evidence" value="ECO:0007669"/>
    <property type="project" value="TreeGrafter"/>
</dbReference>